<reference evidence="2" key="1">
    <citation type="submission" date="2022-11" db="EMBL/GenBank/DDBJ databases">
        <title>Genome Resource of Sclerotinia nivalis Strain SnTB1, a Plant Pathogen Isolated from American Ginseng.</title>
        <authorList>
            <person name="Fan S."/>
        </authorList>
    </citation>
    <scope>NUCLEOTIDE SEQUENCE</scope>
    <source>
        <strain evidence="2">SnTB1</strain>
    </source>
</reference>
<feature type="compositionally biased region" description="Basic and acidic residues" evidence="1">
    <location>
        <begin position="80"/>
        <end position="106"/>
    </location>
</feature>
<dbReference type="EMBL" id="JAPEIS010000006">
    <property type="protein sequence ID" value="KAJ8065177.1"/>
    <property type="molecule type" value="Genomic_DNA"/>
</dbReference>
<dbReference type="AlphaFoldDB" id="A0A9X0DKP8"/>
<evidence type="ECO:0000256" key="1">
    <source>
        <dbReference type="SAM" id="MobiDB-lite"/>
    </source>
</evidence>
<protein>
    <submittedName>
        <fullName evidence="2">Uncharacterized protein</fullName>
    </submittedName>
</protein>
<organism evidence="2 3">
    <name type="scientific">Sclerotinia nivalis</name>
    <dbReference type="NCBI Taxonomy" id="352851"/>
    <lineage>
        <taxon>Eukaryota</taxon>
        <taxon>Fungi</taxon>
        <taxon>Dikarya</taxon>
        <taxon>Ascomycota</taxon>
        <taxon>Pezizomycotina</taxon>
        <taxon>Leotiomycetes</taxon>
        <taxon>Helotiales</taxon>
        <taxon>Sclerotiniaceae</taxon>
        <taxon>Sclerotinia</taxon>
    </lineage>
</organism>
<evidence type="ECO:0000313" key="3">
    <source>
        <dbReference type="Proteomes" id="UP001152300"/>
    </source>
</evidence>
<name>A0A9X0DKP8_9HELO</name>
<dbReference type="OrthoDB" id="4764735at2759"/>
<feature type="compositionally biased region" description="Basic and acidic residues" evidence="1">
    <location>
        <begin position="13"/>
        <end position="38"/>
    </location>
</feature>
<keyword evidence="3" id="KW-1185">Reference proteome</keyword>
<proteinExistence type="predicted"/>
<comment type="caution">
    <text evidence="2">The sequence shown here is derived from an EMBL/GenBank/DDBJ whole genome shotgun (WGS) entry which is preliminary data.</text>
</comment>
<dbReference type="Proteomes" id="UP001152300">
    <property type="component" value="Unassembled WGS sequence"/>
</dbReference>
<evidence type="ECO:0000313" key="2">
    <source>
        <dbReference type="EMBL" id="KAJ8065177.1"/>
    </source>
</evidence>
<accession>A0A9X0DKP8</accession>
<gene>
    <name evidence="2" type="ORF">OCU04_005889</name>
</gene>
<feature type="region of interest" description="Disordered" evidence="1">
    <location>
        <begin position="1"/>
        <end position="106"/>
    </location>
</feature>
<sequence>MSSRFWTNSPFSEEDRTRRDNLSDKEREAEDRAYEKWEQGSWDQPWSGTRRRAAPPVSPQASGNSEFFKGASRPKSTKQKKQEQKAEAKERRQKARREAGDAFRKEKRRLDNMDQWEYAKLWGNKDREAHGAAFDDFASSAADFIKDNTKEFPRLKKHGCARQNCVKGELLGVCHHELEATLRGSGCFDEKMIKKERLRWHPDRWTGKGKLQEKSNELFQLIQRIIDGDVKA</sequence>
<feature type="compositionally biased region" description="Polar residues" evidence="1">
    <location>
        <begin position="1"/>
        <end position="11"/>
    </location>
</feature>